<gene>
    <name evidence="1" type="ORF">MgSA37_00456</name>
</gene>
<dbReference type="KEGG" id="mgot:MgSA37_00456"/>
<dbReference type="AlphaFoldDB" id="A0A110B0P9"/>
<proteinExistence type="predicted"/>
<name>A0A110B0P9_9SPHI</name>
<protein>
    <submittedName>
        <fullName evidence="1">Uncharacterized protein</fullName>
    </submittedName>
</protein>
<dbReference type="EMBL" id="AP017313">
    <property type="protein sequence ID" value="BAU52301.1"/>
    <property type="molecule type" value="Genomic_DNA"/>
</dbReference>
<sequence length="200" mass="22764">MDFQALPIGNILLEINNQPDPVQAFKNILNFCDIALSSKIWETFRKMDLQKDAEASTIWLQQTIDEFSNTKGIYLGLDTLNMENGSGSNVEIGLNSDCDPSILSDGWTYDCDNYGESHLIEGLWLVSDSFISEERWSDDERRFSEYTIFLGYSGLVLREALLNLKTNNDFISIWGFHDGDMFFLVNKKDGKMNLIANTDS</sequence>
<accession>A0A110B0P9</accession>
<reference evidence="1 2" key="1">
    <citation type="submission" date="2015-12" db="EMBL/GenBank/DDBJ databases">
        <title>Genome sequence of Mucilaginibacter gotjawali.</title>
        <authorList>
            <person name="Lee J.S."/>
            <person name="Lee K.C."/>
            <person name="Kim K.K."/>
            <person name="Lee B.W."/>
        </authorList>
    </citation>
    <scope>NUCLEOTIDE SEQUENCE [LARGE SCALE GENOMIC DNA]</scope>
    <source>
        <strain evidence="1 2">SA3-7</strain>
    </source>
</reference>
<evidence type="ECO:0000313" key="2">
    <source>
        <dbReference type="Proteomes" id="UP000218263"/>
    </source>
</evidence>
<dbReference type="Proteomes" id="UP000218263">
    <property type="component" value="Chromosome"/>
</dbReference>
<evidence type="ECO:0000313" key="1">
    <source>
        <dbReference type="EMBL" id="BAU52301.1"/>
    </source>
</evidence>
<keyword evidence="2" id="KW-1185">Reference proteome</keyword>
<organism evidence="1 2">
    <name type="scientific">Mucilaginibacter gotjawali</name>
    <dbReference type="NCBI Taxonomy" id="1550579"/>
    <lineage>
        <taxon>Bacteria</taxon>
        <taxon>Pseudomonadati</taxon>
        <taxon>Bacteroidota</taxon>
        <taxon>Sphingobacteriia</taxon>
        <taxon>Sphingobacteriales</taxon>
        <taxon>Sphingobacteriaceae</taxon>
        <taxon>Mucilaginibacter</taxon>
    </lineage>
</organism>
<dbReference type="RefSeq" id="WP_096349643.1">
    <property type="nucleotide sequence ID" value="NZ_AP017313.1"/>
</dbReference>